<reference evidence="2 3" key="1">
    <citation type="submission" date="2018-02" db="EMBL/GenBank/DDBJ databases">
        <title>Draft genome of wild Prunus yedoensis var. nudiflora.</title>
        <authorList>
            <person name="Baek S."/>
            <person name="Kim J.-H."/>
            <person name="Choi K."/>
            <person name="Kim G.-B."/>
            <person name="Cho A."/>
            <person name="Jang H."/>
            <person name="Shin C.-H."/>
            <person name="Yu H.-J."/>
            <person name="Mun J.-H."/>
        </authorList>
    </citation>
    <scope>NUCLEOTIDE SEQUENCE [LARGE SCALE GENOMIC DNA]</scope>
    <source>
        <strain evidence="3">cv. Jeju island</strain>
        <tissue evidence="2">Leaf</tissue>
    </source>
</reference>
<sequence length="90" mass="9982">MNSMFSSFDALCAEFLGQKVKASFPTQQQKSTGAVVNNKASVSDNLNNREEEASLPQQAQPVKKQQSQKAPPRFALELDGLNCFETLVYR</sequence>
<dbReference type="AlphaFoldDB" id="A0A314UFP0"/>
<evidence type="ECO:0000256" key="1">
    <source>
        <dbReference type="SAM" id="MobiDB-lite"/>
    </source>
</evidence>
<dbReference type="EMBL" id="PJQY01003583">
    <property type="protein sequence ID" value="PQM36120.1"/>
    <property type="molecule type" value="Genomic_DNA"/>
</dbReference>
<feature type="compositionally biased region" description="Polar residues" evidence="1">
    <location>
        <begin position="25"/>
        <end position="46"/>
    </location>
</feature>
<dbReference type="OrthoDB" id="751010at2759"/>
<organism evidence="2 3">
    <name type="scientific">Prunus yedoensis var. nudiflora</name>
    <dbReference type="NCBI Taxonomy" id="2094558"/>
    <lineage>
        <taxon>Eukaryota</taxon>
        <taxon>Viridiplantae</taxon>
        <taxon>Streptophyta</taxon>
        <taxon>Embryophyta</taxon>
        <taxon>Tracheophyta</taxon>
        <taxon>Spermatophyta</taxon>
        <taxon>Magnoliopsida</taxon>
        <taxon>eudicotyledons</taxon>
        <taxon>Gunneridae</taxon>
        <taxon>Pentapetalae</taxon>
        <taxon>rosids</taxon>
        <taxon>fabids</taxon>
        <taxon>Rosales</taxon>
        <taxon>Rosaceae</taxon>
        <taxon>Amygdaloideae</taxon>
        <taxon>Amygdaleae</taxon>
        <taxon>Prunus</taxon>
    </lineage>
</organism>
<proteinExistence type="predicted"/>
<gene>
    <name evidence="2" type="ORF">Pyn_29481</name>
</gene>
<dbReference type="Proteomes" id="UP000250321">
    <property type="component" value="Unassembled WGS sequence"/>
</dbReference>
<feature type="compositionally biased region" description="Low complexity" evidence="1">
    <location>
        <begin position="56"/>
        <end position="71"/>
    </location>
</feature>
<evidence type="ECO:0000313" key="3">
    <source>
        <dbReference type="Proteomes" id="UP000250321"/>
    </source>
</evidence>
<accession>A0A314UFP0</accession>
<dbReference type="PANTHER" id="PTHR33641">
    <property type="entry name" value="OS06G0133500 PROTEIN"/>
    <property type="match status" value="1"/>
</dbReference>
<keyword evidence="3" id="KW-1185">Reference proteome</keyword>
<feature type="region of interest" description="Disordered" evidence="1">
    <location>
        <begin position="25"/>
        <end position="71"/>
    </location>
</feature>
<evidence type="ECO:0000313" key="2">
    <source>
        <dbReference type="EMBL" id="PQM36120.1"/>
    </source>
</evidence>
<name>A0A314UFP0_PRUYE</name>
<protein>
    <submittedName>
        <fullName evidence="2">Uncharacterized protein</fullName>
    </submittedName>
</protein>
<dbReference type="PANTHER" id="PTHR33641:SF15">
    <property type="entry name" value="AVR9_CF-9 RAPIDLY ELICITED PROTEIN"/>
    <property type="match status" value="1"/>
</dbReference>
<comment type="caution">
    <text evidence="2">The sequence shown here is derived from an EMBL/GenBank/DDBJ whole genome shotgun (WGS) entry which is preliminary data.</text>
</comment>